<keyword evidence="1" id="KW-0732">Signal</keyword>
<accession>A0A8S3UHU3</accession>
<name>A0A8S3UHU3_MYTED</name>
<keyword evidence="5" id="KW-1185">Reference proteome</keyword>
<feature type="domain" description="Ig-like" evidence="3">
    <location>
        <begin position="308"/>
        <end position="345"/>
    </location>
</feature>
<dbReference type="AlphaFoldDB" id="A0A8S3UHU3"/>
<dbReference type="Proteomes" id="UP000683360">
    <property type="component" value="Unassembled WGS sequence"/>
</dbReference>
<evidence type="ECO:0000313" key="4">
    <source>
        <dbReference type="EMBL" id="CAG2242322.1"/>
    </source>
</evidence>
<evidence type="ECO:0000256" key="1">
    <source>
        <dbReference type="ARBA" id="ARBA00022729"/>
    </source>
</evidence>
<sequence>MLACSCHYTPYNEVPTVHVDPGPHRVEYGHDITLVCNLTYSPFFYNASWTQVQTGLITEYRTNVSQILFKISDATYEDSGQYTCNAASQYGSRQSQPVNISVYGEFPVREIYWQFNNNGVITKIVKDTNGISGSSIETPSLTILEMTTSESGIYNCFARNDIGTGQSKPINVAVTGGVPIVNVRDTIYSIGYGEKATLNCFITSNPSVTNVYWEKEVNGTKNILNNLTMGIQGVSRNDPSLVLMESTKSDIGTYRCVAINDVGTGKSETLSLMVVGDSDSGLYRCFAVNVVGMGYSSSVNLDVIGGVPEVSVPSITHLTGTGYTVTLICKVTNAFPEVFRVYWQRYLHGSITVISSASIGIKGVTVESPSLIIPSAMESMTGNIHVSLLIL</sequence>
<evidence type="ECO:0000259" key="3">
    <source>
        <dbReference type="PROSITE" id="PS50835"/>
    </source>
</evidence>
<dbReference type="InterPro" id="IPR036179">
    <property type="entry name" value="Ig-like_dom_sf"/>
</dbReference>
<dbReference type="PANTHER" id="PTHR45080:SF8">
    <property type="entry name" value="IG-LIKE DOMAIN-CONTAINING PROTEIN"/>
    <property type="match status" value="1"/>
</dbReference>
<dbReference type="SUPFAM" id="SSF48726">
    <property type="entry name" value="Immunoglobulin"/>
    <property type="match status" value="4"/>
</dbReference>
<comment type="caution">
    <text evidence="4">The sequence shown here is derived from an EMBL/GenBank/DDBJ whole genome shotgun (WGS) entry which is preliminary data.</text>
</comment>
<dbReference type="InterPro" id="IPR013783">
    <property type="entry name" value="Ig-like_fold"/>
</dbReference>
<keyword evidence="2" id="KW-1015">Disulfide bond</keyword>
<dbReference type="Gene3D" id="2.60.40.10">
    <property type="entry name" value="Immunoglobulins"/>
    <property type="match status" value="3"/>
</dbReference>
<dbReference type="SMART" id="SM00409">
    <property type="entry name" value="IG"/>
    <property type="match status" value="3"/>
</dbReference>
<dbReference type="InterPro" id="IPR003598">
    <property type="entry name" value="Ig_sub2"/>
</dbReference>
<dbReference type="SMART" id="SM00408">
    <property type="entry name" value="IGc2"/>
    <property type="match status" value="3"/>
</dbReference>
<dbReference type="GO" id="GO:0007156">
    <property type="term" value="P:homophilic cell adhesion via plasma membrane adhesion molecules"/>
    <property type="evidence" value="ECO:0007669"/>
    <property type="project" value="TreeGrafter"/>
</dbReference>
<dbReference type="CDD" id="cd00096">
    <property type="entry name" value="Ig"/>
    <property type="match status" value="1"/>
</dbReference>
<feature type="domain" description="Ig-like" evidence="3">
    <location>
        <begin position="179"/>
        <end position="271"/>
    </location>
</feature>
<organism evidence="4 5">
    <name type="scientific">Mytilus edulis</name>
    <name type="common">Blue mussel</name>
    <dbReference type="NCBI Taxonomy" id="6550"/>
    <lineage>
        <taxon>Eukaryota</taxon>
        <taxon>Metazoa</taxon>
        <taxon>Spiralia</taxon>
        <taxon>Lophotrochozoa</taxon>
        <taxon>Mollusca</taxon>
        <taxon>Bivalvia</taxon>
        <taxon>Autobranchia</taxon>
        <taxon>Pteriomorphia</taxon>
        <taxon>Mytilida</taxon>
        <taxon>Mytiloidea</taxon>
        <taxon>Mytilidae</taxon>
        <taxon>Mytilinae</taxon>
        <taxon>Mytilus</taxon>
    </lineage>
</organism>
<dbReference type="EMBL" id="CAJPWZ010002653">
    <property type="protein sequence ID" value="CAG2242322.1"/>
    <property type="molecule type" value="Genomic_DNA"/>
</dbReference>
<feature type="domain" description="Ig-like" evidence="3">
    <location>
        <begin position="15"/>
        <end position="101"/>
    </location>
</feature>
<dbReference type="PROSITE" id="PS50835">
    <property type="entry name" value="IG_LIKE"/>
    <property type="match status" value="3"/>
</dbReference>
<dbReference type="InterPro" id="IPR003599">
    <property type="entry name" value="Ig_sub"/>
</dbReference>
<reference evidence="4" key="1">
    <citation type="submission" date="2021-03" db="EMBL/GenBank/DDBJ databases">
        <authorList>
            <person name="Bekaert M."/>
        </authorList>
    </citation>
    <scope>NUCLEOTIDE SEQUENCE</scope>
</reference>
<dbReference type="InterPro" id="IPR050958">
    <property type="entry name" value="Cell_Adh-Cytoskel_Orgn"/>
</dbReference>
<gene>
    <name evidence="4" type="ORF">MEDL_54506</name>
</gene>
<dbReference type="PANTHER" id="PTHR45080">
    <property type="entry name" value="CONTACTIN 5"/>
    <property type="match status" value="1"/>
</dbReference>
<evidence type="ECO:0000256" key="2">
    <source>
        <dbReference type="ARBA" id="ARBA00023157"/>
    </source>
</evidence>
<dbReference type="Pfam" id="PF13927">
    <property type="entry name" value="Ig_3"/>
    <property type="match status" value="2"/>
</dbReference>
<protein>
    <recommendedName>
        <fullName evidence="3">Ig-like domain-containing protein</fullName>
    </recommendedName>
</protein>
<dbReference type="OrthoDB" id="382013at2759"/>
<evidence type="ECO:0000313" key="5">
    <source>
        <dbReference type="Proteomes" id="UP000683360"/>
    </source>
</evidence>
<proteinExistence type="predicted"/>
<dbReference type="InterPro" id="IPR007110">
    <property type="entry name" value="Ig-like_dom"/>
</dbReference>
<dbReference type="GO" id="GO:0005886">
    <property type="term" value="C:plasma membrane"/>
    <property type="evidence" value="ECO:0007669"/>
    <property type="project" value="TreeGrafter"/>
</dbReference>